<dbReference type="AlphaFoldDB" id="A0A1Y1U9K7"/>
<evidence type="ECO:0000313" key="5">
    <source>
        <dbReference type="Proteomes" id="UP000193218"/>
    </source>
</evidence>
<dbReference type="Proteomes" id="UP000193218">
    <property type="component" value="Unassembled WGS sequence"/>
</dbReference>
<dbReference type="Pfam" id="PF08386">
    <property type="entry name" value="Abhydrolase_4"/>
    <property type="match status" value="1"/>
</dbReference>
<dbReference type="Gene3D" id="3.40.50.1820">
    <property type="entry name" value="alpha/beta hydrolase"/>
    <property type="match status" value="1"/>
</dbReference>
<organism evidence="4 5">
    <name type="scientific">Kockovaella imperatae</name>
    <dbReference type="NCBI Taxonomy" id="4999"/>
    <lineage>
        <taxon>Eukaryota</taxon>
        <taxon>Fungi</taxon>
        <taxon>Dikarya</taxon>
        <taxon>Basidiomycota</taxon>
        <taxon>Agaricomycotina</taxon>
        <taxon>Tremellomycetes</taxon>
        <taxon>Tremellales</taxon>
        <taxon>Cuniculitremaceae</taxon>
        <taxon>Kockovaella</taxon>
    </lineage>
</organism>
<feature type="chain" id="PRO_5012711272" description="AB hydrolase-1 domain-containing protein" evidence="1">
    <location>
        <begin position="22"/>
        <end position="491"/>
    </location>
</feature>
<reference evidence="4 5" key="1">
    <citation type="submission" date="2017-03" db="EMBL/GenBank/DDBJ databases">
        <title>Widespread Adenine N6-methylation of Active Genes in Fungi.</title>
        <authorList>
            <consortium name="DOE Joint Genome Institute"/>
            <person name="Mondo S.J."/>
            <person name="Dannebaum R.O."/>
            <person name="Kuo R.C."/>
            <person name="Louie K.B."/>
            <person name="Bewick A.J."/>
            <person name="Labutti K."/>
            <person name="Haridas S."/>
            <person name="Kuo A."/>
            <person name="Salamov A."/>
            <person name="Ahrendt S.R."/>
            <person name="Lau R."/>
            <person name="Bowen B.P."/>
            <person name="Lipzen A."/>
            <person name="Sullivan W."/>
            <person name="Andreopoulos W.B."/>
            <person name="Clum A."/>
            <person name="Lindquist E."/>
            <person name="Daum C."/>
            <person name="Northen T.R."/>
            <person name="Ramamoorthy G."/>
            <person name="Schmitz R.J."/>
            <person name="Gryganskyi A."/>
            <person name="Culley D."/>
            <person name="Magnuson J."/>
            <person name="James T.Y."/>
            <person name="O'Malley M.A."/>
            <person name="Stajich J.E."/>
            <person name="Spatafora J.W."/>
            <person name="Visel A."/>
            <person name="Grigoriev I.V."/>
        </authorList>
    </citation>
    <scope>NUCLEOTIDE SEQUENCE [LARGE SCALE GENOMIC DNA]</scope>
    <source>
        <strain evidence="4 5">NRRL Y-17943</strain>
    </source>
</reference>
<dbReference type="OrthoDB" id="413670at2759"/>
<dbReference type="SUPFAM" id="SSF53474">
    <property type="entry name" value="alpha/beta-Hydrolases"/>
    <property type="match status" value="1"/>
</dbReference>
<keyword evidence="1" id="KW-0732">Signal</keyword>
<evidence type="ECO:0000259" key="2">
    <source>
        <dbReference type="Pfam" id="PF00561"/>
    </source>
</evidence>
<accession>A0A1Y1U9K7</accession>
<dbReference type="EMBL" id="NBSH01000015">
    <property type="protein sequence ID" value="ORX34187.1"/>
    <property type="molecule type" value="Genomic_DNA"/>
</dbReference>
<sequence length="491" mass="53955">MISSLPLCAISFILVSTTVFGAECGSYTIQWINCSTVVPYELLPSTLHCGQLTVPMNYEEPIGDMNNVTLHFAMYRPQNPKGLINFNPGGPNGEVPSNIWELALNTSTAEPLLPLIEYDILGESTFCSPTTEGEFQLLQEAANQYATSCNDQSKPGLIETMSTNVNIQDWNSVRQALGYDEMNFLAESYGTFGAARYAAKYPQHIGRMVLDAVLATGLPNVKLLEWEVESVNNLLLRSDAYCLNDTACPYRKEGKGSIVKAYQEAVAMADGGNSSGVSSSDFRAMAYLNFLDTRPKFPALNQALYDAIHQGNWSAFNYTAYAPYYTPQLMAVLPTVCLDQDLQNHTFAYFESIQADLNAVDRFDMKYVQDLTLVPLCAGWPFKGQPNRKVYSEAAMLLVTADFDLNTPANSTFYERLQLPNTTLVVRHGDDHVSDVEPGPVRNIESEYLASGVLPSATNGTLYTVYPPGCKPGPILNPYDVPVGTVAGDIE</sequence>
<protein>
    <recommendedName>
        <fullName evidence="6">AB hydrolase-1 domain-containing protein</fullName>
    </recommendedName>
</protein>
<evidence type="ECO:0000313" key="4">
    <source>
        <dbReference type="EMBL" id="ORX34187.1"/>
    </source>
</evidence>
<dbReference type="InterPro" id="IPR013595">
    <property type="entry name" value="Pept_S33_TAP-like_C"/>
</dbReference>
<dbReference type="InterPro" id="IPR000073">
    <property type="entry name" value="AB_hydrolase_1"/>
</dbReference>
<dbReference type="InterPro" id="IPR029058">
    <property type="entry name" value="AB_hydrolase_fold"/>
</dbReference>
<dbReference type="GeneID" id="33560717"/>
<dbReference type="Pfam" id="PF00561">
    <property type="entry name" value="Abhydrolase_1"/>
    <property type="match status" value="1"/>
</dbReference>
<evidence type="ECO:0000259" key="3">
    <source>
        <dbReference type="Pfam" id="PF08386"/>
    </source>
</evidence>
<comment type="caution">
    <text evidence="4">The sequence shown here is derived from an EMBL/GenBank/DDBJ whole genome shotgun (WGS) entry which is preliminary data.</text>
</comment>
<feature type="domain" description="Peptidase S33 tripeptidyl aminopeptidase-like C-terminal" evidence="3">
    <location>
        <begin position="375"/>
        <end position="456"/>
    </location>
</feature>
<evidence type="ECO:0008006" key="6">
    <source>
        <dbReference type="Google" id="ProtNLM"/>
    </source>
</evidence>
<dbReference type="RefSeq" id="XP_021868465.1">
    <property type="nucleotide sequence ID" value="XM_022018908.1"/>
</dbReference>
<name>A0A1Y1U9K7_9TREE</name>
<feature type="signal peptide" evidence="1">
    <location>
        <begin position="1"/>
        <end position="21"/>
    </location>
</feature>
<gene>
    <name evidence="4" type="ORF">BD324DRAFT_664686</name>
</gene>
<proteinExistence type="predicted"/>
<dbReference type="InParanoid" id="A0A1Y1U9K7"/>
<feature type="domain" description="AB hydrolase-1" evidence="2">
    <location>
        <begin position="171"/>
        <end position="247"/>
    </location>
</feature>
<evidence type="ECO:0000256" key="1">
    <source>
        <dbReference type="SAM" id="SignalP"/>
    </source>
</evidence>
<keyword evidence="5" id="KW-1185">Reference proteome</keyword>